<evidence type="ECO:0000313" key="2">
    <source>
        <dbReference type="Proteomes" id="UP000324222"/>
    </source>
</evidence>
<comment type="caution">
    <text evidence="1">The sequence shown here is derived from an EMBL/GenBank/DDBJ whole genome shotgun (WGS) entry which is preliminary data.</text>
</comment>
<organism evidence="1 2">
    <name type="scientific">Portunus trituberculatus</name>
    <name type="common">Swimming crab</name>
    <name type="synonym">Neptunus trituberculatus</name>
    <dbReference type="NCBI Taxonomy" id="210409"/>
    <lineage>
        <taxon>Eukaryota</taxon>
        <taxon>Metazoa</taxon>
        <taxon>Ecdysozoa</taxon>
        <taxon>Arthropoda</taxon>
        <taxon>Crustacea</taxon>
        <taxon>Multicrustacea</taxon>
        <taxon>Malacostraca</taxon>
        <taxon>Eumalacostraca</taxon>
        <taxon>Eucarida</taxon>
        <taxon>Decapoda</taxon>
        <taxon>Pleocyemata</taxon>
        <taxon>Brachyura</taxon>
        <taxon>Eubrachyura</taxon>
        <taxon>Portunoidea</taxon>
        <taxon>Portunidae</taxon>
        <taxon>Portuninae</taxon>
        <taxon>Portunus</taxon>
    </lineage>
</organism>
<gene>
    <name evidence="1" type="ORF">E2C01_100123</name>
</gene>
<accession>A0A5B7KC65</accession>
<protein>
    <submittedName>
        <fullName evidence="1">Uncharacterized protein</fullName>
    </submittedName>
</protein>
<evidence type="ECO:0000313" key="1">
    <source>
        <dbReference type="EMBL" id="MPD04436.1"/>
    </source>
</evidence>
<dbReference type="EMBL" id="VSRR010141066">
    <property type="protein sequence ID" value="MPD04436.1"/>
    <property type="molecule type" value="Genomic_DNA"/>
</dbReference>
<reference evidence="1 2" key="1">
    <citation type="submission" date="2019-05" db="EMBL/GenBank/DDBJ databases">
        <title>Another draft genome of Portunus trituberculatus and its Hox gene families provides insights of decapod evolution.</title>
        <authorList>
            <person name="Jeong J.-H."/>
            <person name="Song I."/>
            <person name="Kim S."/>
            <person name="Choi T."/>
            <person name="Kim D."/>
            <person name="Ryu S."/>
            <person name="Kim W."/>
        </authorList>
    </citation>
    <scope>NUCLEOTIDE SEQUENCE [LARGE SCALE GENOMIC DNA]</scope>
    <source>
        <tissue evidence="1">Muscle</tissue>
    </source>
</reference>
<dbReference type="AlphaFoldDB" id="A0A5B7KC65"/>
<keyword evidence="2" id="KW-1185">Reference proteome</keyword>
<sequence>MRDGSVRPVLAFTNETAGVDFITFNVFQVWSKGKATWDFRGEKYLGVRPGTVPRQPALVAEMRGAVRGMAERIMAIDFFLDHANVSSLPRHVQREFAEILDDLNPFFLVFRFHAFDFFRYFAIIPEDNIRRARSDLSTALRPDRTAT</sequence>
<name>A0A5B7KC65_PORTR</name>
<proteinExistence type="predicted"/>
<dbReference type="Proteomes" id="UP000324222">
    <property type="component" value="Unassembled WGS sequence"/>
</dbReference>